<evidence type="ECO:0000313" key="3">
    <source>
        <dbReference type="Proteomes" id="UP001239397"/>
    </source>
</evidence>
<name>A0A9Y2JVF3_9PSEU</name>
<proteinExistence type="predicted"/>
<dbReference type="AlphaFoldDB" id="A0A9Y2JVF3"/>
<keyword evidence="3" id="KW-1185">Reference proteome</keyword>
<gene>
    <name evidence="2" type="ORF">QRX60_16995</name>
</gene>
<sequence>MATPKSRVAGADRPTPEQTAEKDAAAASAAERAEETAAAEAAAVEGSDTTTDYARRAGGWVLTDRGWVIEDQPADAHQDDEHAEGGEQT</sequence>
<evidence type="ECO:0000313" key="2">
    <source>
        <dbReference type="EMBL" id="WIY05456.1"/>
    </source>
</evidence>
<feature type="compositionally biased region" description="Low complexity" evidence="1">
    <location>
        <begin position="25"/>
        <end position="45"/>
    </location>
</feature>
<evidence type="ECO:0000256" key="1">
    <source>
        <dbReference type="SAM" id="MobiDB-lite"/>
    </source>
</evidence>
<protein>
    <submittedName>
        <fullName evidence="2">Uncharacterized protein</fullName>
    </submittedName>
</protein>
<accession>A0A9Y2JVF3</accession>
<feature type="compositionally biased region" description="Basic and acidic residues" evidence="1">
    <location>
        <begin position="74"/>
        <end position="89"/>
    </location>
</feature>
<organism evidence="2 3">
    <name type="scientific">Amycolatopsis mongoliensis</name>
    <dbReference type="NCBI Taxonomy" id="715475"/>
    <lineage>
        <taxon>Bacteria</taxon>
        <taxon>Bacillati</taxon>
        <taxon>Actinomycetota</taxon>
        <taxon>Actinomycetes</taxon>
        <taxon>Pseudonocardiales</taxon>
        <taxon>Pseudonocardiaceae</taxon>
        <taxon>Amycolatopsis</taxon>
    </lineage>
</organism>
<feature type="region of interest" description="Disordered" evidence="1">
    <location>
        <begin position="67"/>
        <end position="89"/>
    </location>
</feature>
<dbReference type="EMBL" id="CP127295">
    <property type="protein sequence ID" value="WIY05456.1"/>
    <property type="molecule type" value="Genomic_DNA"/>
</dbReference>
<dbReference type="RefSeq" id="WP_286001744.1">
    <property type="nucleotide sequence ID" value="NZ_CP127295.1"/>
</dbReference>
<feature type="region of interest" description="Disordered" evidence="1">
    <location>
        <begin position="1"/>
        <end position="54"/>
    </location>
</feature>
<reference evidence="2 3" key="1">
    <citation type="submission" date="2023-06" db="EMBL/GenBank/DDBJ databases">
        <authorList>
            <person name="Oyuntsetseg B."/>
            <person name="Kim S.B."/>
        </authorList>
    </citation>
    <scope>NUCLEOTIDE SEQUENCE [LARGE SCALE GENOMIC DNA]</scope>
    <source>
        <strain evidence="2 3">4-36</strain>
    </source>
</reference>
<dbReference type="Proteomes" id="UP001239397">
    <property type="component" value="Chromosome"/>
</dbReference>
<dbReference type="KEGG" id="amog:QRX60_16995"/>